<dbReference type="RefSeq" id="WP_311696172.1">
    <property type="nucleotide sequence ID" value="NZ_JAVREY010000018.1"/>
</dbReference>
<accession>A0ABU2TVA7</accession>
<dbReference type="InterPro" id="IPR001387">
    <property type="entry name" value="Cro/C1-type_HTH"/>
</dbReference>
<protein>
    <submittedName>
        <fullName evidence="2">Helix-turn-helix transcriptional regulator</fullName>
    </submittedName>
</protein>
<dbReference type="Gene3D" id="1.10.260.40">
    <property type="entry name" value="lambda repressor-like DNA-binding domains"/>
    <property type="match status" value="1"/>
</dbReference>
<proteinExistence type="predicted"/>
<dbReference type="PROSITE" id="PS50943">
    <property type="entry name" value="HTH_CROC1"/>
    <property type="match status" value="1"/>
</dbReference>
<organism evidence="2 3">
    <name type="scientific">Streptomyces gibsoniae</name>
    <dbReference type="NCBI Taxonomy" id="3075529"/>
    <lineage>
        <taxon>Bacteria</taxon>
        <taxon>Bacillati</taxon>
        <taxon>Actinomycetota</taxon>
        <taxon>Actinomycetes</taxon>
        <taxon>Kitasatosporales</taxon>
        <taxon>Streptomycetaceae</taxon>
        <taxon>Streptomyces</taxon>
    </lineage>
</organism>
<dbReference type="SUPFAM" id="SSF47413">
    <property type="entry name" value="lambda repressor-like DNA-binding domains"/>
    <property type="match status" value="1"/>
</dbReference>
<evidence type="ECO:0000259" key="1">
    <source>
        <dbReference type="PROSITE" id="PS50943"/>
    </source>
</evidence>
<feature type="domain" description="HTH cro/C1-type" evidence="1">
    <location>
        <begin position="47"/>
        <end position="83"/>
    </location>
</feature>
<dbReference type="Pfam" id="PF01381">
    <property type="entry name" value="HTH_3"/>
    <property type="match status" value="1"/>
</dbReference>
<dbReference type="Proteomes" id="UP001183809">
    <property type="component" value="Unassembled WGS sequence"/>
</dbReference>
<dbReference type="EMBL" id="JAVREY010000018">
    <property type="protein sequence ID" value="MDT0464790.1"/>
    <property type="molecule type" value="Genomic_DNA"/>
</dbReference>
<evidence type="ECO:0000313" key="3">
    <source>
        <dbReference type="Proteomes" id="UP001183809"/>
    </source>
</evidence>
<evidence type="ECO:0000313" key="2">
    <source>
        <dbReference type="EMBL" id="MDT0464790.1"/>
    </source>
</evidence>
<keyword evidence="3" id="KW-1185">Reference proteome</keyword>
<gene>
    <name evidence="2" type="ORF">RM764_17520</name>
</gene>
<dbReference type="InterPro" id="IPR010982">
    <property type="entry name" value="Lambda_DNA-bd_dom_sf"/>
</dbReference>
<reference evidence="3" key="1">
    <citation type="submission" date="2023-07" db="EMBL/GenBank/DDBJ databases">
        <title>30 novel species of actinomycetes from the DSMZ collection.</title>
        <authorList>
            <person name="Nouioui I."/>
        </authorList>
    </citation>
    <scope>NUCLEOTIDE SEQUENCE [LARGE SCALE GENOMIC DNA]</scope>
    <source>
        <strain evidence="3">DSM 41699</strain>
    </source>
</reference>
<sequence length="145" mass="15913">MEDGRQRTVAHKLDYLFRTVHPAHRGPYTYAEVAEAIQSASKGEGKGLSASAIQQLRTGAKKNPTMSTIKALADFFGVDPAYFFDDEVEERSNLELELLTAMRDADVQSVALRVSGLSPQGLRQIKGIIEHVRQIEGLPADGTEN</sequence>
<dbReference type="CDD" id="cd00093">
    <property type="entry name" value="HTH_XRE"/>
    <property type="match status" value="1"/>
</dbReference>
<comment type="caution">
    <text evidence="2">The sequence shown here is derived from an EMBL/GenBank/DDBJ whole genome shotgun (WGS) entry which is preliminary data.</text>
</comment>
<name>A0ABU2TVA7_9ACTN</name>